<gene>
    <name evidence="2" type="ORF">HZU75_16200</name>
</gene>
<name>A0A7D5VBT3_9NEIS</name>
<accession>A0A7D5VBT3</accession>
<dbReference type="Proteomes" id="UP000510822">
    <property type="component" value="Chromosome"/>
</dbReference>
<proteinExistence type="predicted"/>
<protein>
    <recommendedName>
        <fullName evidence="1">Cyclic di-GMP receptor atypical PilZ domain-containing protein</fullName>
    </recommendedName>
</protein>
<dbReference type="Pfam" id="PF16823">
    <property type="entry name" value="tPilZ"/>
    <property type="match status" value="1"/>
</dbReference>
<keyword evidence="3" id="KW-1185">Reference proteome</keyword>
<dbReference type="AlphaFoldDB" id="A0A7D5VBT3"/>
<feature type="domain" description="Cyclic di-GMP receptor atypical PilZ" evidence="1">
    <location>
        <begin position="52"/>
        <end position="159"/>
    </location>
</feature>
<evidence type="ECO:0000313" key="3">
    <source>
        <dbReference type="Proteomes" id="UP000510822"/>
    </source>
</evidence>
<dbReference type="InterPro" id="IPR031800">
    <property type="entry name" value="PilZ_atypical"/>
</dbReference>
<reference evidence="2 3" key="1">
    <citation type="journal article" date="2016" name="Int. J. Syst. Evol. Microbiol.">
        <title>Chitinibacter fontanus sp. nov., isolated from a spring.</title>
        <authorList>
            <person name="Sheu S.Y."/>
            <person name="Li Y.S."/>
            <person name="Young C.C."/>
            <person name="Chen W.M."/>
        </authorList>
    </citation>
    <scope>NUCLEOTIDE SEQUENCE [LARGE SCALE GENOMIC DNA]</scope>
    <source>
        <strain evidence="2 3">STM-7</strain>
    </source>
</reference>
<dbReference type="EMBL" id="CP058952">
    <property type="protein sequence ID" value="QLI82936.1"/>
    <property type="molecule type" value="Genomic_DNA"/>
</dbReference>
<dbReference type="RefSeq" id="WP_180307009.1">
    <property type="nucleotide sequence ID" value="NZ_CP058952.1"/>
</dbReference>
<sequence>MMNQITGPHFCAQLPFEWGDENTDVQPSDWELIRYLMVLADFEQNTDAIELAQAKQDLLLLWLAKSQNIQLPPTQSVCVGMDRICWQSLQLHQVSDQGVIHLALSTQFPLLLKLPAQIVQAEPQGDIWNYTAQLDLSTPLADHFEQAVFRYHRRAIQQVKSHT</sequence>
<evidence type="ECO:0000259" key="1">
    <source>
        <dbReference type="Pfam" id="PF16823"/>
    </source>
</evidence>
<evidence type="ECO:0000313" key="2">
    <source>
        <dbReference type="EMBL" id="QLI82936.1"/>
    </source>
</evidence>
<dbReference type="KEGG" id="cfon:HZU75_16200"/>
<organism evidence="2 3">
    <name type="scientific">Chitinibacter fontanus</name>
    <dbReference type="NCBI Taxonomy" id="1737446"/>
    <lineage>
        <taxon>Bacteria</taxon>
        <taxon>Pseudomonadati</taxon>
        <taxon>Pseudomonadota</taxon>
        <taxon>Betaproteobacteria</taxon>
        <taxon>Neisseriales</taxon>
        <taxon>Chitinibacteraceae</taxon>
        <taxon>Chitinibacter</taxon>
    </lineage>
</organism>